<dbReference type="InterPro" id="IPR027417">
    <property type="entry name" value="P-loop_NTPase"/>
</dbReference>
<evidence type="ECO:0000256" key="8">
    <source>
        <dbReference type="ARBA" id="ARBA00023125"/>
    </source>
</evidence>
<feature type="domain" description="UvrD-like helicase C-terminal" evidence="11">
    <location>
        <begin position="284"/>
        <end position="580"/>
    </location>
</feature>
<evidence type="ECO:0000259" key="11">
    <source>
        <dbReference type="Pfam" id="PF13361"/>
    </source>
</evidence>
<dbReference type="Gene3D" id="3.40.50.300">
    <property type="entry name" value="P-loop containing nucleotide triphosphate hydrolases"/>
    <property type="match status" value="3"/>
</dbReference>
<dbReference type="AlphaFoldDB" id="A0A6I6DHD3"/>
<dbReference type="PANTHER" id="PTHR30591">
    <property type="entry name" value="RECBCD ENZYME SUBUNIT RECC"/>
    <property type="match status" value="1"/>
</dbReference>
<dbReference type="GO" id="GO:0004386">
    <property type="term" value="F:helicase activity"/>
    <property type="evidence" value="ECO:0007669"/>
    <property type="project" value="UniProtKB-KW"/>
</dbReference>
<keyword evidence="4" id="KW-0378">Hydrolase</keyword>
<feature type="domain" description="ATP-dependent helicase/deoxyribonuclease subunit B N-terminal" evidence="12">
    <location>
        <begin position="23"/>
        <end position="229"/>
    </location>
</feature>
<dbReference type="Pfam" id="PF13361">
    <property type="entry name" value="UvrD_C"/>
    <property type="match status" value="1"/>
</dbReference>
<sequence>MNKLYLGNFHSNMRKELVIKCADSIRNGMKAIYILPSREAMFDVRELFIKELGGLYNCYILTFTDLEEMLTTDLIRKNNVLSEYEVGLVIRKILEKQPKNFLFNRVKAKSGFISGVKQTIRKLKRLHISPEELNEKALGIDGTLGVKLKAIAKIYKDYENYKKGMSVYDLDDFSVLALNQVQNSKILDETRMLVIDGFINIDPVDVNLIKEMINRTDIDIHINVPFKNEYNMDFIYSEIIKDFSNLDFKVEVISSDKPYINPDLRCISQQIYSNKRDLEVLKSSVIISKSPCIDYEIRQTAREIKKLLIEKMAKPDDIAVFCNNNDEYSEKVKDVFDEYGLPININQRNNLLTVPLIKDILCVLRLRVKDYIADSFVTLLTSKYILPKQIQSSDYYESSLFRKLAKKVINEHEPEDYFDFFKQLLVEECSLEDIPVELEDYFNVFDEFNPENTDGQVEALQEFIKVLSNLDLRNQLTYLYEEGVISQDVFIRDLTALQGFEKVIKNLINTWVRFEPIKPVEWLDSLHKELVKLLSEEQTGLNNRDYGGVKFLNPDLARGQDYDTVFILGINEGIFPSSGNGNYLFNADEILELAKLNINLGTPLWELQREKIRFNACLATARNRLNVSYRVTDENGALMIPSGFINDFTAILTEECCEKVTFYSVSMRKRMRYNVEPASKVEAIRKLNTNLWNNGDVQLINEYAWLDSSFKEKLLYSSRAAYMEISREFNPVFDEFDGRLNNPKLSQQDAWYGFSPSQLNSYVYCPFRYFAERVLNLDDDEQEPLSGLSIGLLYHEVLKQYYEGKDDPEEVDIERLQAVFDSVEKDFDYGNQPQIVKDYYRSELFNTIKAFIYHDADNLTRYFEATGFRLKPVLLEKFFQIYLGDNKIRGVADRVDLEFDDTGSFTGRYIIYDYKKGNVKTIKECIETEDFQLPIYYAAFDNYIKKEYAVSKTECIALLYYSIEKLEWKGIIRKDMKLALFEKRKRPQLIDENNMYVLLEWVEGEVLKTIDEIKKGFFSPKECPATYFVCPYNGMCRYDKIRFEGKGV</sequence>
<keyword evidence="8" id="KW-0238">DNA-binding</keyword>
<keyword evidence="5" id="KW-0347">Helicase</keyword>
<organism evidence="13 14">
    <name type="scientific">Candidatus Syntrophocurvum alkaliphilum</name>
    <dbReference type="NCBI Taxonomy" id="2293317"/>
    <lineage>
        <taxon>Bacteria</taxon>
        <taxon>Bacillati</taxon>
        <taxon>Bacillota</taxon>
        <taxon>Clostridia</taxon>
        <taxon>Eubacteriales</taxon>
        <taxon>Syntrophomonadaceae</taxon>
        <taxon>Candidatus Syntrophocurvum</taxon>
    </lineage>
</organism>
<feature type="domain" description="PD-(D/E)XK endonuclease-like" evidence="10">
    <location>
        <begin position="754"/>
        <end position="1037"/>
    </location>
</feature>
<dbReference type="Pfam" id="PF21445">
    <property type="entry name" value="ADDB_N"/>
    <property type="match status" value="1"/>
</dbReference>
<evidence type="ECO:0000256" key="7">
    <source>
        <dbReference type="ARBA" id="ARBA00022840"/>
    </source>
</evidence>
<evidence type="ECO:0000313" key="13">
    <source>
        <dbReference type="EMBL" id="QGT99760.1"/>
    </source>
</evidence>
<dbReference type="OrthoDB" id="9758506at2"/>
<dbReference type="RefSeq" id="WP_156203624.1">
    <property type="nucleotide sequence ID" value="NZ_CP046457.1"/>
</dbReference>
<accession>A0A6I6DHD3</accession>
<dbReference type="GO" id="GO:0006281">
    <property type="term" value="P:DNA repair"/>
    <property type="evidence" value="ECO:0007669"/>
    <property type="project" value="UniProtKB-KW"/>
</dbReference>
<dbReference type="SUPFAM" id="SSF52540">
    <property type="entry name" value="P-loop containing nucleoside triphosphate hydrolases"/>
    <property type="match status" value="1"/>
</dbReference>
<dbReference type="GO" id="GO:0004527">
    <property type="term" value="F:exonuclease activity"/>
    <property type="evidence" value="ECO:0007669"/>
    <property type="project" value="UniProtKB-KW"/>
</dbReference>
<keyword evidence="1" id="KW-0540">Nuclease</keyword>
<evidence type="ECO:0000313" key="14">
    <source>
        <dbReference type="Proteomes" id="UP000426444"/>
    </source>
</evidence>
<dbReference type="Proteomes" id="UP000426444">
    <property type="component" value="Chromosome"/>
</dbReference>
<keyword evidence="2" id="KW-0547">Nucleotide-binding</keyword>
<protein>
    <submittedName>
        <fullName evidence="13">Uncharacterized protein</fullName>
    </submittedName>
</protein>
<keyword evidence="9" id="KW-0234">DNA repair</keyword>
<reference evidence="14" key="1">
    <citation type="journal article" date="2019" name="Microbiology">
        <title>Complete Genome Sequence of an Uncultured Bacterium of the Candidate Phylum Bipolaricaulota.</title>
        <authorList>
            <person name="Kadnikov V.V."/>
            <person name="Mardanov A.V."/>
            <person name="Beletsky A.V."/>
            <person name="Frank Y.A."/>
            <person name="Karnachuk O.V."/>
            <person name="Ravin N.V."/>
        </authorList>
    </citation>
    <scope>NUCLEOTIDE SEQUENCE [LARGE SCALE GENOMIC DNA]</scope>
</reference>
<evidence type="ECO:0000259" key="10">
    <source>
        <dbReference type="Pfam" id="PF12705"/>
    </source>
</evidence>
<dbReference type="InterPro" id="IPR049035">
    <property type="entry name" value="ADDB_N"/>
</dbReference>
<evidence type="ECO:0000256" key="2">
    <source>
        <dbReference type="ARBA" id="ARBA00022741"/>
    </source>
</evidence>
<dbReference type="PANTHER" id="PTHR30591:SF1">
    <property type="entry name" value="RECBCD ENZYME SUBUNIT RECC"/>
    <property type="match status" value="1"/>
</dbReference>
<evidence type="ECO:0000259" key="12">
    <source>
        <dbReference type="Pfam" id="PF21445"/>
    </source>
</evidence>
<dbReference type="GO" id="GO:0003677">
    <property type="term" value="F:DNA binding"/>
    <property type="evidence" value="ECO:0007669"/>
    <property type="project" value="UniProtKB-KW"/>
</dbReference>
<name>A0A6I6DHD3_9FIRM</name>
<dbReference type="EMBL" id="CP046457">
    <property type="protein sequence ID" value="QGT99760.1"/>
    <property type="molecule type" value="Genomic_DNA"/>
</dbReference>
<dbReference type="Pfam" id="PF12705">
    <property type="entry name" value="PDDEXK_1"/>
    <property type="match status" value="1"/>
</dbReference>
<dbReference type="InterPro" id="IPR011604">
    <property type="entry name" value="PDDEXK-like_dom_sf"/>
</dbReference>
<keyword evidence="7" id="KW-0067">ATP-binding</keyword>
<keyword evidence="14" id="KW-1185">Reference proteome</keyword>
<dbReference type="InterPro" id="IPR013986">
    <property type="entry name" value="DExx_box_DNA_helicase_dom_sf"/>
</dbReference>
<evidence type="ECO:0000256" key="3">
    <source>
        <dbReference type="ARBA" id="ARBA00022763"/>
    </source>
</evidence>
<evidence type="ECO:0000256" key="9">
    <source>
        <dbReference type="ARBA" id="ARBA00023204"/>
    </source>
</evidence>
<evidence type="ECO:0000256" key="4">
    <source>
        <dbReference type="ARBA" id="ARBA00022801"/>
    </source>
</evidence>
<dbReference type="InterPro" id="IPR038726">
    <property type="entry name" value="PDDEXK_AddAB-type"/>
</dbReference>
<dbReference type="KEGG" id="salq:SYNTR_1167"/>
<dbReference type="InterPro" id="IPR014017">
    <property type="entry name" value="DNA_helicase_UvrD-like_C"/>
</dbReference>
<proteinExistence type="predicted"/>
<evidence type="ECO:0000256" key="6">
    <source>
        <dbReference type="ARBA" id="ARBA00022839"/>
    </source>
</evidence>
<dbReference type="GO" id="GO:0006310">
    <property type="term" value="P:DNA recombination"/>
    <property type="evidence" value="ECO:0007669"/>
    <property type="project" value="TreeGrafter"/>
</dbReference>
<dbReference type="Gene3D" id="1.10.10.160">
    <property type="match status" value="1"/>
</dbReference>
<keyword evidence="6" id="KW-0269">Exonuclease</keyword>
<keyword evidence="3" id="KW-0227">DNA damage</keyword>
<dbReference type="Gene3D" id="3.90.320.10">
    <property type="match status" value="1"/>
</dbReference>
<dbReference type="GO" id="GO:0005524">
    <property type="term" value="F:ATP binding"/>
    <property type="evidence" value="ECO:0007669"/>
    <property type="project" value="UniProtKB-KW"/>
</dbReference>
<evidence type="ECO:0000256" key="5">
    <source>
        <dbReference type="ARBA" id="ARBA00022806"/>
    </source>
</evidence>
<evidence type="ECO:0000256" key="1">
    <source>
        <dbReference type="ARBA" id="ARBA00022722"/>
    </source>
</evidence>
<gene>
    <name evidence="13" type="ORF">SYNTR_1167</name>
</gene>